<proteinExistence type="predicted"/>
<organism evidence="2 3">
    <name type="scientific">Ignelater luminosus</name>
    <name type="common">Cucubano</name>
    <name type="synonym">Pyrophorus luminosus</name>
    <dbReference type="NCBI Taxonomy" id="2038154"/>
    <lineage>
        <taxon>Eukaryota</taxon>
        <taxon>Metazoa</taxon>
        <taxon>Ecdysozoa</taxon>
        <taxon>Arthropoda</taxon>
        <taxon>Hexapoda</taxon>
        <taxon>Insecta</taxon>
        <taxon>Pterygota</taxon>
        <taxon>Neoptera</taxon>
        <taxon>Endopterygota</taxon>
        <taxon>Coleoptera</taxon>
        <taxon>Polyphaga</taxon>
        <taxon>Elateriformia</taxon>
        <taxon>Elateroidea</taxon>
        <taxon>Elateridae</taxon>
        <taxon>Agrypninae</taxon>
        <taxon>Pyrophorini</taxon>
        <taxon>Ignelater</taxon>
    </lineage>
</organism>
<reference evidence="2" key="1">
    <citation type="submission" date="2019-08" db="EMBL/GenBank/DDBJ databases">
        <title>The genome of the North American firefly Photinus pyralis.</title>
        <authorList>
            <consortium name="Photinus pyralis genome working group"/>
            <person name="Fallon T.R."/>
            <person name="Sander Lower S.E."/>
            <person name="Weng J.-K."/>
        </authorList>
    </citation>
    <scope>NUCLEOTIDE SEQUENCE</scope>
    <source>
        <strain evidence="2">TRF0915ILg1</strain>
        <tissue evidence="2">Whole body</tissue>
    </source>
</reference>
<dbReference type="SUPFAM" id="SSF52833">
    <property type="entry name" value="Thioredoxin-like"/>
    <property type="match status" value="2"/>
</dbReference>
<dbReference type="GO" id="GO:0015035">
    <property type="term" value="F:protein-disulfide reductase activity"/>
    <property type="evidence" value="ECO:0007669"/>
    <property type="project" value="TreeGrafter"/>
</dbReference>
<feature type="chain" id="PRO_5035482916" evidence="1">
    <location>
        <begin position="22"/>
        <end position="322"/>
    </location>
</feature>
<gene>
    <name evidence="2" type="ORF">ILUMI_11091</name>
</gene>
<dbReference type="EMBL" id="VTPC01006256">
    <property type="protein sequence ID" value="KAF2895086.1"/>
    <property type="molecule type" value="Genomic_DNA"/>
</dbReference>
<evidence type="ECO:0000256" key="1">
    <source>
        <dbReference type="SAM" id="SignalP"/>
    </source>
</evidence>
<dbReference type="GO" id="GO:0005788">
    <property type="term" value="C:endoplasmic reticulum lumen"/>
    <property type="evidence" value="ECO:0007669"/>
    <property type="project" value="TreeGrafter"/>
</dbReference>
<dbReference type="Gene3D" id="3.40.30.10">
    <property type="entry name" value="Glutaredoxin"/>
    <property type="match status" value="1"/>
</dbReference>
<dbReference type="CDD" id="cd02961">
    <property type="entry name" value="PDI_a_family"/>
    <property type="match status" value="1"/>
</dbReference>
<keyword evidence="1" id="KW-0732">Signal</keyword>
<keyword evidence="3" id="KW-1185">Reference proteome</keyword>
<evidence type="ECO:0000313" key="2">
    <source>
        <dbReference type="EMBL" id="KAF2895086.1"/>
    </source>
</evidence>
<dbReference type="PANTHER" id="PTHR45815">
    <property type="entry name" value="PROTEIN DISULFIDE-ISOMERASE A6"/>
    <property type="match status" value="1"/>
</dbReference>
<protein>
    <submittedName>
        <fullName evidence="2">Uncharacterized protein</fullName>
    </submittedName>
</protein>
<dbReference type="AlphaFoldDB" id="A0A8K0D0U2"/>
<name>A0A8K0D0U2_IGNLU</name>
<dbReference type="Proteomes" id="UP000801492">
    <property type="component" value="Unassembled WGS sequence"/>
</dbReference>
<dbReference type="InterPro" id="IPR036249">
    <property type="entry name" value="Thioredoxin-like_sf"/>
</dbReference>
<dbReference type="PANTHER" id="PTHR45815:SF3">
    <property type="entry name" value="PROTEIN DISULFIDE-ISOMERASE A6"/>
    <property type="match status" value="1"/>
</dbReference>
<dbReference type="GO" id="GO:0034976">
    <property type="term" value="P:response to endoplasmic reticulum stress"/>
    <property type="evidence" value="ECO:0007669"/>
    <property type="project" value="TreeGrafter"/>
</dbReference>
<sequence length="322" mass="36606">MKLIWSILFCYFTYVIQLTSGAVDDKGHPPTVVELNDTNFATTVAEGVAPWLVILYAGNSTFAAAALEDFLIAANVLKLIYKFGYIDYQKNPITMEMFKLITYDDATLFIFGDDRGNPRVILQAGTSWEISHFVKEGIESFHELLLWRLENYAVAKKPKRKPKELTEKNFLSVIAEQDYKGTYSPWLILFHSPDNLESQMLKVLYETAGAELFPKVRTAQIDVSKQRNLTQYFFDMIFLPTVIYVGKRSHSEAYSNPILPMPQMPTVGHICNFALSERLMDMSAFENNGISAVMLSVGDLAYNDARILQFNSNTSIHIFSRL</sequence>
<dbReference type="OrthoDB" id="10357154at2759"/>
<comment type="caution">
    <text evidence="2">The sequence shown here is derived from an EMBL/GenBank/DDBJ whole genome shotgun (WGS) entry which is preliminary data.</text>
</comment>
<accession>A0A8K0D0U2</accession>
<evidence type="ECO:0000313" key="3">
    <source>
        <dbReference type="Proteomes" id="UP000801492"/>
    </source>
</evidence>
<feature type="signal peptide" evidence="1">
    <location>
        <begin position="1"/>
        <end position="21"/>
    </location>
</feature>